<organism evidence="2 3">
    <name type="scientific">Marinobacter daqiaonensis</name>
    <dbReference type="NCBI Taxonomy" id="650891"/>
    <lineage>
        <taxon>Bacteria</taxon>
        <taxon>Pseudomonadati</taxon>
        <taxon>Pseudomonadota</taxon>
        <taxon>Gammaproteobacteria</taxon>
        <taxon>Pseudomonadales</taxon>
        <taxon>Marinobacteraceae</taxon>
        <taxon>Marinobacter</taxon>
    </lineage>
</organism>
<dbReference type="OrthoDB" id="329419at2"/>
<accession>A0A1I6GYK0</accession>
<dbReference type="Pfam" id="PF10116">
    <property type="entry name" value="Host_attach"/>
    <property type="match status" value="1"/>
</dbReference>
<feature type="region of interest" description="Disordered" evidence="1">
    <location>
        <begin position="58"/>
        <end position="88"/>
    </location>
</feature>
<sequence>MTQYSVLVAEMARARIFTLESSETPEIENSPFLVERKTLTNSQHKASDSQLWTDTRRGANREHQGGQVAGQTTGIPHHNYDEHRENNERKANREFASEVVSDLKRVIDRHNVDRVVLCAEKQMLGFLRPELSGLPEGKVQLTEVPKDLTGLKTHELHKRLASDDLLPPSRKPRTLV</sequence>
<feature type="compositionally biased region" description="Basic and acidic residues" evidence="1">
    <location>
        <begin position="78"/>
        <end position="88"/>
    </location>
</feature>
<dbReference type="AlphaFoldDB" id="A0A1I6GYK0"/>
<reference evidence="2 3" key="1">
    <citation type="submission" date="2016-10" db="EMBL/GenBank/DDBJ databases">
        <authorList>
            <person name="de Groot N.N."/>
        </authorList>
    </citation>
    <scope>NUCLEOTIDE SEQUENCE [LARGE SCALE GENOMIC DNA]</scope>
    <source>
        <strain evidence="2 3">CGMCC 1.9167</strain>
    </source>
</reference>
<protein>
    <submittedName>
        <fullName evidence="2">Protein required for attachment to host cells</fullName>
    </submittedName>
</protein>
<name>A0A1I6GYK0_9GAMM</name>
<dbReference type="InterPro" id="IPR019291">
    <property type="entry name" value="Host_attachment_protein"/>
</dbReference>
<dbReference type="EMBL" id="FOYW01000001">
    <property type="protein sequence ID" value="SFR47268.1"/>
    <property type="molecule type" value="Genomic_DNA"/>
</dbReference>
<evidence type="ECO:0000256" key="1">
    <source>
        <dbReference type="SAM" id="MobiDB-lite"/>
    </source>
</evidence>
<gene>
    <name evidence="2" type="ORF">SAMN05216203_0606</name>
</gene>
<evidence type="ECO:0000313" key="3">
    <source>
        <dbReference type="Proteomes" id="UP000198644"/>
    </source>
</evidence>
<proteinExistence type="predicted"/>
<dbReference type="Proteomes" id="UP000198644">
    <property type="component" value="Unassembled WGS sequence"/>
</dbReference>
<dbReference type="RefSeq" id="WP_092008808.1">
    <property type="nucleotide sequence ID" value="NZ_FOYW01000001.1"/>
</dbReference>
<evidence type="ECO:0000313" key="2">
    <source>
        <dbReference type="EMBL" id="SFR47268.1"/>
    </source>
</evidence>
<keyword evidence="3" id="KW-1185">Reference proteome</keyword>
<dbReference type="STRING" id="650891.SAMN05216203_0606"/>